<reference evidence="2" key="1">
    <citation type="submission" date="2014-11" db="EMBL/GenBank/DDBJ databases">
        <authorList>
            <person name="Amaro Gonzalez C."/>
        </authorList>
    </citation>
    <scope>NUCLEOTIDE SEQUENCE</scope>
</reference>
<dbReference type="AlphaFoldDB" id="A0A0E9VDW1"/>
<sequence length="21" mass="2235">MASNKRQSKANSLFSPSQVPG</sequence>
<organism evidence="2">
    <name type="scientific">Anguilla anguilla</name>
    <name type="common">European freshwater eel</name>
    <name type="synonym">Muraena anguilla</name>
    <dbReference type="NCBI Taxonomy" id="7936"/>
    <lineage>
        <taxon>Eukaryota</taxon>
        <taxon>Metazoa</taxon>
        <taxon>Chordata</taxon>
        <taxon>Craniata</taxon>
        <taxon>Vertebrata</taxon>
        <taxon>Euteleostomi</taxon>
        <taxon>Actinopterygii</taxon>
        <taxon>Neopterygii</taxon>
        <taxon>Teleostei</taxon>
        <taxon>Anguilliformes</taxon>
        <taxon>Anguillidae</taxon>
        <taxon>Anguilla</taxon>
    </lineage>
</organism>
<dbReference type="EMBL" id="GBXM01033189">
    <property type="protein sequence ID" value="JAH75388.1"/>
    <property type="molecule type" value="Transcribed_RNA"/>
</dbReference>
<accession>A0A0E9VDW1</accession>
<feature type="region of interest" description="Disordered" evidence="1">
    <location>
        <begin position="1"/>
        <end position="21"/>
    </location>
</feature>
<proteinExistence type="predicted"/>
<name>A0A0E9VDW1_ANGAN</name>
<protein>
    <submittedName>
        <fullName evidence="2">Uncharacterized protein</fullName>
    </submittedName>
</protein>
<evidence type="ECO:0000256" key="1">
    <source>
        <dbReference type="SAM" id="MobiDB-lite"/>
    </source>
</evidence>
<evidence type="ECO:0000313" key="2">
    <source>
        <dbReference type="EMBL" id="JAH75388.1"/>
    </source>
</evidence>
<reference evidence="2" key="2">
    <citation type="journal article" date="2015" name="Fish Shellfish Immunol.">
        <title>Early steps in the European eel (Anguilla anguilla)-Vibrio vulnificus interaction in the gills: Role of the RtxA13 toxin.</title>
        <authorList>
            <person name="Callol A."/>
            <person name="Pajuelo D."/>
            <person name="Ebbesson L."/>
            <person name="Teles M."/>
            <person name="MacKenzie S."/>
            <person name="Amaro C."/>
        </authorList>
    </citation>
    <scope>NUCLEOTIDE SEQUENCE</scope>
</reference>